<keyword evidence="1" id="KW-0378">Hydrolase</keyword>
<feature type="domain" description="DNA helicase Pif1-like 2B" evidence="3">
    <location>
        <begin position="170"/>
        <end position="209"/>
    </location>
</feature>
<dbReference type="PANTHER" id="PTHR10492:SF94">
    <property type="entry name" value="ATP-DEPENDENT DNA HELICASE"/>
    <property type="match status" value="1"/>
</dbReference>
<dbReference type="SUPFAM" id="SSF52540">
    <property type="entry name" value="P-loop containing nucleoside triphosphate hydrolases"/>
    <property type="match status" value="1"/>
</dbReference>
<dbReference type="InterPro" id="IPR010285">
    <property type="entry name" value="DNA_helicase_pif1-like_DEAD"/>
</dbReference>
<keyword evidence="1" id="KW-0233">DNA recombination</keyword>
<comment type="catalytic activity">
    <reaction evidence="1">
        <text>ATP + H2O = ADP + phosphate + H(+)</text>
        <dbReference type="Rhea" id="RHEA:13065"/>
        <dbReference type="ChEBI" id="CHEBI:15377"/>
        <dbReference type="ChEBI" id="CHEBI:15378"/>
        <dbReference type="ChEBI" id="CHEBI:30616"/>
        <dbReference type="ChEBI" id="CHEBI:43474"/>
        <dbReference type="ChEBI" id="CHEBI:456216"/>
        <dbReference type="EC" id="5.6.2.3"/>
    </reaction>
</comment>
<dbReference type="InterPro" id="IPR049163">
    <property type="entry name" value="Pif1-like_2B_dom"/>
</dbReference>
<evidence type="ECO:0000259" key="3">
    <source>
        <dbReference type="Pfam" id="PF21530"/>
    </source>
</evidence>
<comment type="similarity">
    <text evidence="1">Belongs to the helicase family.</text>
</comment>
<dbReference type="GO" id="GO:0043139">
    <property type="term" value="F:5'-3' DNA helicase activity"/>
    <property type="evidence" value="ECO:0007669"/>
    <property type="project" value="UniProtKB-EC"/>
</dbReference>
<dbReference type="RefSeq" id="XP_027071996.1">
    <property type="nucleotide sequence ID" value="XM_027216195.1"/>
</dbReference>
<keyword evidence="1" id="KW-0234">DNA repair</keyword>
<reference evidence="5" key="2">
    <citation type="submission" date="2025-08" db="UniProtKB">
        <authorList>
            <consortium name="RefSeq"/>
        </authorList>
    </citation>
    <scope>IDENTIFICATION</scope>
    <source>
        <tissue evidence="5">Leaves</tissue>
    </source>
</reference>
<dbReference type="EC" id="5.6.2.3" evidence="1"/>
<dbReference type="GO" id="GO:0016787">
    <property type="term" value="F:hydrolase activity"/>
    <property type="evidence" value="ECO:0007669"/>
    <property type="project" value="UniProtKB-KW"/>
</dbReference>
<proteinExistence type="inferred from homology"/>
<feature type="domain" description="DNA helicase Pif1-like DEAD-box helicase" evidence="2">
    <location>
        <begin position="4"/>
        <end position="75"/>
    </location>
</feature>
<organism evidence="4 5">
    <name type="scientific">Coffea arabica</name>
    <name type="common">Arabian coffee</name>
    <dbReference type="NCBI Taxonomy" id="13443"/>
    <lineage>
        <taxon>Eukaryota</taxon>
        <taxon>Viridiplantae</taxon>
        <taxon>Streptophyta</taxon>
        <taxon>Embryophyta</taxon>
        <taxon>Tracheophyta</taxon>
        <taxon>Spermatophyta</taxon>
        <taxon>Magnoliopsida</taxon>
        <taxon>eudicotyledons</taxon>
        <taxon>Gunneridae</taxon>
        <taxon>Pentapetalae</taxon>
        <taxon>asterids</taxon>
        <taxon>lamiids</taxon>
        <taxon>Gentianales</taxon>
        <taxon>Rubiaceae</taxon>
        <taxon>Ixoroideae</taxon>
        <taxon>Gardenieae complex</taxon>
        <taxon>Bertiereae - Coffeeae clade</taxon>
        <taxon>Coffeeae</taxon>
        <taxon>Coffea</taxon>
    </lineage>
</organism>
<protein>
    <recommendedName>
        <fullName evidence="1">ATP-dependent DNA helicase</fullName>
        <ecNumber evidence="1">5.6.2.3</ecNumber>
    </recommendedName>
</protein>
<dbReference type="Pfam" id="PF21530">
    <property type="entry name" value="Pif1_2B_dom"/>
    <property type="match status" value="1"/>
</dbReference>
<keyword evidence="1" id="KW-0347">Helicase</keyword>
<keyword evidence="1" id="KW-0547">Nucleotide-binding</keyword>
<dbReference type="GO" id="GO:0006281">
    <property type="term" value="P:DNA repair"/>
    <property type="evidence" value="ECO:0007669"/>
    <property type="project" value="UniProtKB-KW"/>
</dbReference>
<reference evidence="4" key="1">
    <citation type="journal article" date="2025" name="Foods">
        <title>Unveiling the Microbial Signatures of Arabica Coffee Cherries: Insights into Ripeness Specific Diversity, Functional Traits, and Implications for Quality and Safety.</title>
        <authorList>
            <consortium name="RefSeq"/>
            <person name="Tenea G.N."/>
            <person name="Cifuentes V."/>
            <person name="Reyes P."/>
            <person name="Cevallos-Vallejos M."/>
        </authorList>
    </citation>
    <scope>NUCLEOTIDE SEQUENCE [LARGE SCALE GENOMIC DNA]</scope>
</reference>
<evidence type="ECO:0000259" key="2">
    <source>
        <dbReference type="Pfam" id="PF05970"/>
    </source>
</evidence>
<evidence type="ECO:0000313" key="5">
    <source>
        <dbReference type="RefSeq" id="XP_027071996.1"/>
    </source>
</evidence>
<sequence>MDLDLPFGGKVIIFGRDFRQTILVIQQAPKGVLIESSLPNSPLWSKLHKLRLTKNMRAMFNLGFSEFLLRVGEGRELVNLHGDVTLLTNMGIPYHDKEKSLNWLIQSVFSDLELYSQDPYSMRNKCILTAKNTSIDEVNDIMIRRFPGNLQTYISSNKTIDKRHQGNYEDLLNSQNRKGPPPHKLLLKKNCPIILMRNLYTIEGLCNGRKADL</sequence>
<keyword evidence="1" id="KW-0067">ATP-binding</keyword>
<evidence type="ECO:0000313" key="4">
    <source>
        <dbReference type="Proteomes" id="UP001652660"/>
    </source>
</evidence>
<accession>A0A6P6T252</accession>
<dbReference type="Proteomes" id="UP001652660">
    <property type="component" value="Chromosome 6e"/>
</dbReference>
<dbReference type="GO" id="GO:0006310">
    <property type="term" value="P:DNA recombination"/>
    <property type="evidence" value="ECO:0007669"/>
    <property type="project" value="UniProtKB-KW"/>
</dbReference>
<name>A0A6P6T252_COFAR</name>
<dbReference type="GO" id="GO:0005524">
    <property type="term" value="F:ATP binding"/>
    <property type="evidence" value="ECO:0007669"/>
    <property type="project" value="UniProtKB-KW"/>
</dbReference>
<keyword evidence="4" id="KW-1185">Reference proteome</keyword>
<dbReference type="Pfam" id="PF05970">
    <property type="entry name" value="PIF1"/>
    <property type="match status" value="1"/>
</dbReference>
<dbReference type="GeneID" id="113696813"/>
<gene>
    <name evidence="5" type="primary">LOC113696813</name>
</gene>
<dbReference type="AlphaFoldDB" id="A0A6P6T252"/>
<dbReference type="GO" id="GO:0000723">
    <property type="term" value="P:telomere maintenance"/>
    <property type="evidence" value="ECO:0007669"/>
    <property type="project" value="InterPro"/>
</dbReference>
<dbReference type="PANTHER" id="PTHR10492">
    <property type="match status" value="1"/>
</dbReference>
<keyword evidence="1" id="KW-0227">DNA damage</keyword>
<evidence type="ECO:0000256" key="1">
    <source>
        <dbReference type="RuleBase" id="RU363044"/>
    </source>
</evidence>
<dbReference type="InterPro" id="IPR027417">
    <property type="entry name" value="P-loop_NTPase"/>
</dbReference>
<comment type="cofactor">
    <cofactor evidence="1">
        <name>Mg(2+)</name>
        <dbReference type="ChEBI" id="CHEBI:18420"/>
    </cofactor>
</comment>
<dbReference type="OrthoDB" id="1934841at2759"/>